<dbReference type="SUPFAM" id="SSF46767">
    <property type="entry name" value="Methylated DNA-protein cysteine methyltransferase, C-terminal domain"/>
    <property type="match status" value="1"/>
</dbReference>
<dbReference type="InterPro" id="IPR014048">
    <property type="entry name" value="MethylDNA_cys_MeTrfase_DNA-bd"/>
</dbReference>
<keyword evidence="1" id="KW-0227">DNA damage</keyword>
<dbReference type="Proteomes" id="UP000019384">
    <property type="component" value="Unassembled WGS sequence"/>
</dbReference>
<dbReference type="RefSeq" id="XP_022461103.1">
    <property type="nucleotide sequence ID" value="XM_022606253.1"/>
</dbReference>
<dbReference type="GeneID" id="34522491"/>
<dbReference type="Pfam" id="PF01035">
    <property type="entry name" value="DNA_binding_1"/>
    <property type="match status" value="1"/>
</dbReference>
<reference evidence="6" key="1">
    <citation type="submission" date="2013-12" db="EMBL/GenBank/DDBJ databases">
        <authorList>
            <person name="Genoscope - CEA"/>
        </authorList>
    </citation>
    <scope>NUCLEOTIDE SEQUENCE</scope>
    <source>
        <strain evidence="6">CBS 1993</strain>
    </source>
</reference>
<dbReference type="STRING" id="1382522.W6MQV1"/>
<organism evidence="6 7">
    <name type="scientific">Kuraishia capsulata CBS 1993</name>
    <dbReference type="NCBI Taxonomy" id="1382522"/>
    <lineage>
        <taxon>Eukaryota</taxon>
        <taxon>Fungi</taxon>
        <taxon>Dikarya</taxon>
        <taxon>Ascomycota</taxon>
        <taxon>Saccharomycotina</taxon>
        <taxon>Pichiomycetes</taxon>
        <taxon>Pichiales</taxon>
        <taxon>Pichiaceae</taxon>
        <taxon>Kuraishia</taxon>
    </lineage>
</organism>
<dbReference type="Gene3D" id="1.10.10.10">
    <property type="entry name" value="Winged helix-like DNA-binding domain superfamily/Winged helix DNA-binding domain"/>
    <property type="match status" value="1"/>
</dbReference>
<protein>
    <recommendedName>
        <fullName evidence="2">6-O-methylguanine-DNA methyltransferase</fullName>
    </recommendedName>
    <alternativeName>
        <fullName evidence="4">DNA repair MTase</fullName>
    </alternativeName>
    <alternativeName>
        <fullName evidence="3">O-6-methylguanine-DNA-alkyltransferase</fullName>
    </alternativeName>
</protein>
<evidence type="ECO:0000313" key="7">
    <source>
        <dbReference type="Proteomes" id="UP000019384"/>
    </source>
</evidence>
<dbReference type="EMBL" id="HG793130">
    <property type="protein sequence ID" value="CDK29114.1"/>
    <property type="molecule type" value="Genomic_DNA"/>
</dbReference>
<dbReference type="HOGENOM" id="CLU_000445_52_5_1"/>
<name>W6MQV1_9ASCO</name>
<evidence type="ECO:0000259" key="5">
    <source>
        <dbReference type="Pfam" id="PF01035"/>
    </source>
</evidence>
<dbReference type="InterPro" id="IPR036388">
    <property type="entry name" value="WH-like_DNA-bd_sf"/>
</dbReference>
<evidence type="ECO:0000256" key="4">
    <source>
        <dbReference type="ARBA" id="ARBA00033095"/>
    </source>
</evidence>
<evidence type="ECO:0000256" key="3">
    <source>
        <dbReference type="ARBA" id="ARBA00031621"/>
    </source>
</evidence>
<feature type="domain" description="Methylated-DNA-[protein]-cysteine S-methyltransferase DNA binding" evidence="5">
    <location>
        <begin position="11"/>
        <end position="104"/>
    </location>
</feature>
<sequence>MRQLSDESKAFYIAVYEEVQKIPAGKVTSYGHIAKLIYRPQNSRQVGQCLKYLPREAIEGNELSQEFNVSNVPWWRVISSSGIISPRDRTDGVRLQKQKLEEEAIVVTDQNRVSLSEYGWFPATDFDESDDD</sequence>
<dbReference type="PANTHER" id="PTHR42942">
    <property type="entry name" value="6-O-METHYLGUANINE DNA METHYLTRANSFERASE"/>
    <property type="match status" value="1"/>
</dbReference>
<dbReference type="GO" id="GO:0070911">
    <property type="term" value="P:global genome nucleotide-excision repair"/>
    <property type="evidence" value="ECO:0007669"/>
    <property type="project" value="EnsemblFungi"/>
</dbReference>
<dbReference type="GO" id="GO:0003824">
    <property type="term" value="F:catalytic activity"/>
    <property type="evidence" value="ECO:0007669"/>
    <property type="project" value="InterPro"/>
</dbReference>
<dbReference type="GO" id="GO:0006283">
    <property type="term" value="P:transcription-coupled nucleotide-excision repair"/>
    <property type="evidence" value="ECO:0007669"/>
    <property type="project" value="EnsemblFungi"/>
</dbReference>
<dbReference type="InterPro" id="IPR036217">
    <property type="entry name" value="MethylDNA_cys_MeTrfase_DNAb"/>
</dbReference>
<evidence type="ECO:0000256" key="2">
    <source>
        <dbReference type="ARBA" id="ARBA00030795"/>
    </source>
</evidence>
<dbReference type="AlphaFoldDB" id="W6MQV1"/>
<dbReference type="GO" id="GO:0032132">
    <property type="term" value="F:O6-alkylguanine-DNA binding"/>
    <property type="evidence" value="ECO:0007669"/>
    <property type="project" value="EnsemblFungi"/>
</dbReference>
<dbReference type="PANTHER" id="PTHR42942:SF1">
    <property type="entry name" value="ALKYLTRANSFERASE-LIKE PROTEIN 1"/>
    <property type="match status" value="1"/>
</dbReference>
<reference evidence="6" key="2">
    <citation type="submission" date="2014-02" db="EMBL/GenBank/DDBJ databases">
        <title>Complete DNA sequence of /Kuraishia capsulata/ illustrates novel genomic features among budding yeasts (/Saccharomycotina/).</title>
        <authorList>
            <person name="Morales L."/>
            <person name="Noel B."/>
            <person name="Porcel B."/>
            <person name="Marcet-Houben M."/>
            <person name="Hullo M-F."/>
            <person name="Sacerdot C."/>
            <person name="Tekaia F."/>
            <person name="Leh-Louis V."/>
            <person name="Despons L."/>
            <person name="Khanna V."/>
            <person name="Aury J-M."/>
            <person name="Barbe V."/>
            <person name="Couloux A."/>
            <person name="Labadie K."/>
            <person name="Pelletier E."/>
            <person name="Souciet J-L."/>
            <person name="Boekhout T."/>
            <person name="Gabaldon T."/>
            <person name="Wincker P."/>
            <person name="Dujon B."/>
        </authorList>
    </citation>
    <scope>NUCLEOTIDE SEQUENCE</scope>
    <source>
        <strain evidence="6">CBS 1993</strain>
    </source>
</reference>
<evidence type="ECO:0000256" key="1">
    <source>
        <dbReference type="ARBA" id="ARBA00022763"/>
    </source>
</evidence>
<dbReference type="CDD" id="cd06445">
    <property type="entry name" value="ATase"/>
    <property type="match status" value="1"/>
</dbReference>
<keyword evidence="7" id="KW-1185">Reference proteome</keyword>
<accession>W6MQV1</accession>
<proteinExistence type="predicted"/>
<dbReference type="InterPro" id="IPR052520">
    <property type="entry name" value="ATL_DNA_repair"/>
</dbReference>
<evidence type="ECO:0000313" key="6">
    <source>
        <dbReference type="EMBL" id="CDK29114.1"/>
    </source>
</evidence>
<dbReference type="OrthoDB" id="2548197at2759"/>
<gene>
    <name evidence="6" type="ORF">KUCA_T00005101001</name>
</gene>